<dbReference type="Proteomes" id="UP000176772">
    <property type="component" value="Unassembled WGS sequence"/>
</dbReference>
<evidence type="ECO:0000313" key="2">
    <source>
        <dbReference type="Proteomes" id="UP000176772"/>
    </source>
</evidence>
<proteinExistence type="predicted"/>
<accession>A0A1G2Q6X6</accession>
<gene>
    <name evidence="1" type="ORF">A2588_02810</name>
</gene>
<dbReference type="AlphaFoldDB" id="A0A1G2Q6X6"/>
<evidence type="ECO:0000313" key="1">
    <source>
        <dbReference type="EMBL" id="OHA56306.1"/>
    </source>
</evidence>
<sequence length="159" mass="17721">MKKLGVIIGAFAFIFLAVYFLVVKEPAVESTIVLLIDARGVSASEALTVANILLKKNNVDLLVWVGNTSSLPEKRLHMSEGCTIQQEENIGIALYFADYYFKHLTGNKTMLLYATKKADSRDMNIMKGLNFKDVDVIIVSPEDLQDNDYKGNKTKLKSV</sequence>
<reference evidence="1 2" key="1">
    <citation type="journal article" date="2016" name="Nat. Commun.">
        <title>Thousands of microbial genomes shed light on interconnected biogeochemical processes in an aquifer system.</title>
        <authorList>
            <person name="Anantharaman K."/>
            <person name="Brown C.T."/>
            <person name="Hug L.A."/>
            <person name="Sharon I."/>
            <person name="Castelle C.J."/>
            <person name="Probst A.J."/>
            <person name="Thomas B.C."/>
            <person name="Singh A."/>
            <person name="Wilkins M.J."/>
            <person name="Karaoz U."/>
            <person name="Brodie E.L."/>
            <person name="Williams K.H."/>
            <person name="Hubbard S.S."/>
            <person name="Banfield J.F."/>
        </authorList>
    </citation>
    <scope>NUCLEOTIDE SEQUENCE [LARGE SCALE GENOMIC DNA]</scope>
</reference>
<name>A0A1G2Q6X6_9BACT</name>
<dbReference type="EMBL" id="MHTF01000046">
    <property type="protein sequence ID" value="OHA56306.1"/>
    <property type="molecule type" value="Genomic_DNA"/>
</dbReference>
<protein>
    <submittedName>
        <fullName evidence="1">Uncharacterized protein</fullName>
    </submittedName>
</protein>
<comment type="caution">
    <text evidence="1">The sequence shown here is derived from an EMBL/GenBank/DDBJ whole genome shotgun (WGS) entry which is preliminary data.</text>
</comment>
<organism evidence="1 2">
    <name type="scientific">Candidatus Veblenbacteria bacterium RIFOXYD1_FULL_43_11</name>
    <dbReference type="NCBI Taxonomy" id="1802429"/>
    <lineage>
        <taxon>Bacteria</taxon>
        <taxon>Candidatus Vebleniibacteriota</taxon>
    </lineage>
</organism>